<reference evidence="2" key="1">
    <citation type="journal article" date="2020" name="Stud. Mycol.">
        <title>101 Dothideomycetes genomes: a test case for predicting lifestyles and emergence of pathogens.</title>
        <authorList>
            <person name="Haridas S."/>
            <person name="Albert R."/>
            <person name="Binder M."/>
            <person name="Bloem J."/>
            <person name="Labutti K."/>
            <person name="Salamov A."/>
            <person name="Andreopoulos B."/>
            <person name="Baker S."/>
            <person name="Barry K."/>
            <person name="Bills G."/>
            <person name="Bluhm B."/>
            <person name="Cannon C."/>
            <person name="Castanera R."/>
            <person name="Culley D."/>
            <person name="Daum C."/>
            <person name="Ezra D."/>
            <person name="Gonzalez J."/>
            <person name="Henrissat B."/>
            <person name="Kuo A."/>
            <person name="Liang C."/>
            <person name="Lipzen A."/>
            <person name="Lutzoni F."/>
            <person name="Magnuson J."/>
            <person name="Mondo S."/>
            <person name="Nolan M."/>
            <person name="Ohm R."/>
            <person name="Pangilinan J."/>
            <person name="Park H.-J."/>
            <person name="Ramirez L."/>
            <person name="Alfaro M."/>
            <person name="Sun H."/>
            <person name="Tritt A."/>
            <person name="Yoshinaga Y."/>
            <person name="Zwiers L.-H."/>
            <person name="Turgeon B."/>
            <person name="Goodwin S."/>
            <person name="Spatafora J."/>
            <person name="Crous P."/>
            <person name="Grigoriev I."/>
        </authorList>
    </citation>
    <scope>NUCLEOTIDE SEQUENCE</scope>
    <source>
        <strain evidence="2">CBS 110217</strain>
    </source>
</reference>
<feature type="transmembrane region" description="Helical" evidence="1">
    <location>
        <begin position="84"/>
        <end position="103"/>
    </location>
</feature>
<evidence type="ECO:0000313" key="2">
    <source>
        <dbReference type="EMBL" id="KAF2032143.1"/>
    </source>
</evidence>
<keyword evidence="1" id="KW-0812">Transmembrane</keyword>
<protein>
    <submittedName>
        <fullName evidence="2">Uncharacterized protein</fullName>
    </submittedName>
</protein>
<dbReference type="AlphaFoldDB" id="A0A9P4HCR2"/>
<evidence type="ECO:0000313" key="3">
    <source>
        <dbReference type="Proteomes" id="UP000799777"/>
    </source>
</evidence>
<keyword evidence="1" id="KW-1133">Transmembrane helix</keyword>
<sequence>MSIELNYRNTLVGPRFIYNRTPIKIRALLIPDLRGQAPPIGWAIWIDEEFAYMSLIFMAMSVGILVFAAWYTAEETPKANGWAVGSYLLCALTFILGGWIAWAKDSKHA</sequence>
<keyword evidence="3" id="KW-1185">Reference proteome</keyword>
<organism evidence="2 3">
    <name type="scientific">Setomelanomma holmii</name>
    <dbReference type="NCBI Taxonomy" id="210430"/>
    <lineage>
        <taxon>Eukaryota</taxon>
        <taxon>Fungi</taxon>
        <taxon>Dikarya</taxon>
        <taxon>Ascomycota</taxon>
        <taxon>Pezizomycotina</taxon>
        <taxon>Dothideomycetes</taxon>
        <taxon>Pleosporomycetidae</taxon>
        <taxon>Pleosporales</taxon>
        <taxon>Pleosporineae</taxon>
        <taxon>Phaeosphaeriaceae</taxon>
        <taxon>Setomelanomma</taxon>
    </lineage>
</organism>
<comment type="caution">
    <text evidence="2">The sequence shown here is derived from an EMBL/GenBank/DDBJ whole genome shotgun (WGS) entry which is preliminary data.</text>
</comment>
<gene>
    <name evidence="2" type="ORF">EK21DRAFT_61594</name>
</gene>
<dbReference type="Proteomes" id="UP000799777">
    <property type="component" value="Unassembled WGS sequence"/>
</dbReference>
<evidence type="ECO:0000256" key="1">
    <source>
        <dbReference type="SAM" id="Phobius"/>
    </source>
</evidence>
<dbReference type="EMBL" id="ML978175">
    <property type="protein sequence ID" value="KAF2032143.1"/>
    <property type="molecule type" value="Genomic_DNA"/>
</dbReference>
<feature type="transmembrane region" description="Helical" evidence="1">
    <location>
        <begin position="50"/>
        <end position="72"/>
    </location>
</feature>
<dbReference type="OrthoDB" id="3800491at2759"/>
<accession>A0A9P4HCR2</accession>
<name>A0A9P4HCR2_9PLEO</name>
<proteinExistence type="predicted"/>
<keyword evidence="1" id="KW-0472">Membrane</keyword>